<dbReference type="AlphaFoldDB" id="A0A9N8KX17"/>
<protein>
    <recommendedName>
        <fullName evidence="3">F-box domain-containing protein</fullName>
    </recommendedName>
</protein>
<reference evidence="1" key="1">
    <citation type="submission" date="2020-06" db="EMBL/GenBank/DDBJ databases">
        <authorList>
            <person name="Onetto C."/>
        </authorList>
    </citation>
    <scope>NUCLEOTIDE SEQUENCE</scope>
</reference>
<comment type="caution">
    <text evidence="1">The sequence shown here is derived from an EMBL/GenBank/DDBJ whole genome shotgun (WGS) entry which is preliminary data.</text>
</comment>
<dbReference type="Proteomes" id="UP000745764">
    <property type="component" value="Unassembled WGS sequence"/>
</dbReference>
<keyword evidence="2" id="KW-1185">Reference proteome</keyword>
<organism evidence="1 2">
    <name type="scientific">Aureobasidium uvarum</name>
    <dbReference type="NCBI Taxonomy" id="2773716"/>
    <lineage>
        <taxon>Eukaryota</taxon>
        <taxon>Fungi</taxon>
        <taxon>Dikarya</taxon>
        <taxon>Ascomycota</taxon>
        <taxon>Pezizomycotina</taxon>
        <taxon>Dothideomycetes</taxon>
        <taxon>Dothideomycetidae</taxon>
        <taxon>Dothideales</taxon>
        <taxon>Saccotheciaceae</taxon>
        <taxon>Aureobasidium</taxon>
    </lineage>
</organism>
<evidence type="ECO:0000313" key="2">
    <source>
        <dbReference type="Proteomes" id="UP000745764"/>
    </source>
</evidence>
<gene>
    <name evidence="1" type="ORF">AWRI4620_LOCUS8465</name>
</gene>
<proteinExistence type="predicted"/>
<dbReference type="OrthoDB" id="3887087at2759"/>
<dbReference type="EMBL" id="CAINUL010000017">
    <property type="protein sequence ID" value="CAD0114210.1"/>
    <property type="molecule type" value="Genomic_DNA"/>
</dbReference>
<evidence type="ECO:0008006" key="3">
    <source>
        <dbReference type="Google" id="ProtNLM"/>
    </source>
</evidence>
<accession>A0A9N8KX17</accession>
<name>A0A9N8KX17_9PEZI</name>
<evidence type="ECO:0000313" key="1">
    <source>
        <dbReference type="EMBL" id="CAD0114210.1"/>
    </source>
</evidence>
<sequence>MVWKKRDGSAIKELTFHIRMTDQQHFYAPETGIGDQTNPFMLTAPVPEEEQLLLSATSTGPVHPLNDTMAESLVNLPSELLALIIRGEYLTVNDLVNLRLICKQTKHFASSALGRRLFVDLKVWDKRNAFNWFTNLLRSDSGTHVQSFTLFEWRRKSGRTLPPKNYVHRETETKPDYSCLQDISVMYCGDVLHDPVRSWKKAVSAAVHLKAFRFVNSDEARSAGADWLGVYPHKFRSNDGLLSSIRSDSLRVLMLSHVHVSADKLKSVLEIHKETLSVIDIRSCMLVEGKWLEILDWTKTNLPRLQTLHLDVRYEAVRKKDCTQPLDSWCPLYVDSYRARSPYALVRHRDPLRLRLEGQQKILDGLSELLSIRERVQVL</sequence>